<comment type="similarity">
    <text evidence="2">Belongs to the methyl-accepting chemotaxis (MCP) protein family.</text>
</comment>
<dbReference type="EMBL" id="PGXC01000010">
    <property type="protein sequence ID" value="PKK89869.1"/>
    <property type="molecule type" value="Genomic_DNA"/>
</dbReference>
<dbReference type="PANTHER" id="PTHR43531">
    <property type="entry name" value="PROTEIN ICFG"/>
    <property type="match status" value="1"/>
</dbReference>
<dbReference type="Proteomes" id="UP000233256">
    <property type="component" value="Unassembled WGS sequence"/>
</dbReference>
<comment type="caution">
    <text evidence="6">The sequence shown here is derived from an EMBL/GenBank/DDBJ whole genome shotgun (WGS) entry which is preliminary data.</text>
</comment>
<dbReference type="InterPro" id="IPR051310">
    <property type="entry name" value="MCP_chemotaxis"/>
</dbReference>
<evidence type="ECO:0000256" key="4">
    <source>
        <dbReference type="SAM" id="Phobius"/>
    </source>
</evidence>
<feature type="transmembrane region" description="Helical" evidence="4">
    <location>
        <begin position="12"/>
        <end position="32"/>
    </location>
</feature>
<evidence type="ECO:0000313" key="6">
    <source>
        <dbReference type="EMBL" id="PKK89869.1"/>
    </source>
</evidence>
<dbReference type="InterPro" id="IPR004089">
    <property type="entry name" value="MCPsignal_dom"/>
</dbReference>
<evidence type="ECO:0000256" key="2">
    <source>
        <dbReference type="ARBA" id="ARBA00029447"/>
    </source>
</evidence>
<keyword evidence="1" id="KW-0488">Methylation</keyword>
<evidence type="ECO:0000256" key="1">
    <source>
        <dbReference type="ARBA" id="ARBA00022481"/>
    </source>
</evidence>
<feature type="transmembrane region" description="Helical" evidence="4">
    <location>
        <begin position="841"/>
        <end position="861"/>
    </location>
</feature>
<dbReference type="CDD" id="cd11386">
    <property type="entry name" value="MCP_signal"/>
    <property type="match status" value="1"/>
</dbReference>
<keyword evidence="4" id="KW-1133">Transmembrane helix</keyword>
<dbReference type="GO" id="GO:0007165">
    <property type="term" value="P:signal transduction"/>
    <property type="evidence" value="ECO:0007669"/>
    <property type="project" value="UniProtKB-KW"/>
</dbReference>
<dbReference type="GO" id="GO:0006935">
    <property type="term" value="P:chemotaxis"/>
    <property type="evidence" value="ECO:0007669"/>
    <property type="project" value="TreeGrafter"/>
</dbReference>
<protein>
    <recommendedName>
        <fullName evidence="5">Methyl-accepting transducer domain-containing protein</fullName>
    </recommendedName>
</protein>
<evidence type="ECO:0000313" key="7">
    <source>
        <dbReference type="Proteomes" id="UP000233256"/>
    </source>
</evidence>
<dbReference type="PROSITE" id="PS50111">
    <property type="entry name" value="CHEMOTAXIS_TRANSDUC_2"/>
    <property type="match status" value="1"/>
</dbReference>
<dbReference type="GO" id="GO:0004888">
    <property type="term" value="F:transmembrane signaling receptor activity"/>
    <property type="evidence" value="ECO:0007669"/>
    <property type="project" value="TreeGrafter"/>
</dbReference>
<feature type="domain" description="Methyl-accepting transducer" evidence="5">
    <location>
        <begin position="878"/>
        <end position="1107"/>
    </location>
</feature>
<dbReference type="SUPFAM" id="SSF58104">
    <property type="entry name" value="Methyl-accepting chemotaxis protein (MCP) signaling domain"/>
    <property type="match status" value="1"/>
</dbReference>
<sequence>MNGKMSLGAKLVLWFLIVGILPFAIIGGFATIKSEGALSQFAFNQLRAIREIKKGQIANFFSERKGDMGVLMETVGALRFEAINKLSAVREIKKEQINKYFAERKGDMGVLMETVDTLRRESINKLSSVREARREQAEAFFRERMGDAGVLSSTPVVAEASNALIPLTNSSINTYTPSVQMKGLGEGLFESSDEYRISHDRYISFFKNYLNEYGYYDILLIDPARRKIFFSVMKEGDFGTIIPADPANPLREALEIALKGKTGISDLRPYEPSGGQPSQFVAAPVKSGGRTIAILALQISNEAVNRIMTLRAGLGDTGETYLVGPDLLMRSDSFLDKENHSVAASFANPEKGKVDTEAVREALKGKKAAKVVMDYNGNPVLSAFAPVKVGNMTWAVLAEIDIAETFCPKDEKGVFFYEKYVKQYGYYDLLLMDPSGNCFYTVGKEADLGTNLVNGKFSSSNLGSLVRRVMEKGNYAIADFAPYAPSNNEPCAFIAQPIINDGKVEMVVALQLPLEAINSIMAIRAGLGDTGETYLVGPDMLMRSDSFLDSVNHTVKASFANPEKGNVDTDAAREALKGVTDARVIIDYNGNPVLSAWAPVTLGDITWALIAEVDIAEAFCPKDREGKFFYEKYVSLYGYYDLFLINPDGHCFFTAAKESDLNTNFVKGKFSSSNLGNLTRQVLDSREFGMADFAPYAPSNNEPCAFIAQPVINNDQVEMVVALQLSLKAINSVMQQRDGMGKTGESYLVGSDMLMRSDSFLDPENHTVNASFANPSKGKVDTKASRDSLDGTAGEGIIIDYNGNPVLSAWSPLEIFNHKWAIIAEIDESEAFAAVSSMKKVMAGVGVVGIFMILGIALYIARSIADPIRKVIVGMTHGSEQVTSASAEVASSSQQMAEGATEQASSIEEISASLEELTSTVQQNAQNSGQADIKAREAVSMSVRGLQAMLKMEETMSKIQTSSAETAKIIRTIDEIAFQTNLLALNAAVEAARAGEAGKGFAVVAEEVRNLAQRSAEAAKNTSELILGAGKNADEGVVASQQMKEILEGINTNVDGLGHILSEVSAASSEQSQGINQINAGVAQLNVVTQNNAASGEESASASEELSAQAASVMNLVKVLNTLVEGQV</sequence>
<keyword evidence="4" id="KW-0812">Transmembrane</keyword>
<name>A0A2N1PNH4_9BACT</name>
<organism evidence="6 7">
    <name type="scientific">Candidatus Wallbacteria bacterium HGW-Wallbacteria-1</name>
    <dbReference type="NCBI Taxonomy" id="2013854"/>
    <lineage>
        <taxon>Bacteria</taxon>
        <taxon>Candidatus Walliibacteriota</taxon>
    </lineage>
</organism>
<keyword evidence="4" id="KW-0472">Membrane</keyword>
<accession>A0A2N1PNH4</accession>
<dbReference type="GO" id="GO:0005886">
    <property type="term" value="C:plasma membrane"/>
    <property type="evidence" value="ECO:0007669"/>
    <property type="project" value="TreeGrafter"/>
</dbReference>
<reference evidence="6 7" key="1">
    <citation type="journal article" date="2017" name="ISME J.">
        <title>Potential for microbial H2 and metal transformations associated with novel bacteria and archaea in deep terrestrial subsurface sediments.</title>
        <authorList>
            <person name="Hernsdorf A.W."/>
            <person name="Amano Y."/>
            <person name="Miyakawa K."/>
            <person name="Ise K."/>
            <person name="Suzuki Y."/>
            <person name="Anantharaman K."/>
            <person name="Probst A."/>
            <person name="Burstein D."/>
            <person name="Thomas B.C."/>
            <person name="Banfield J.F."/>
        </authorList>
    </citation>
    <scope>NUCLEOTIDE SEQUENCE [LARGE SCALE GENOMIC DNA]</scope>
    <source>
        <strain evidence="6">HGW-Wallbacteria-1</strain>
    </source>
</reference>
<dbReference type="PANTHER" id="PTHR43531:SF14">
    <property type="entry name" value="METHYL-ACCEPTING CHEMOTAXIS PROTEIN I-RELATED"/>
    <property type="match status" value="1"/>
</dbReference>
<dbReference type="AlphaFoldDB" id="A0A2N1PNH4"/>
<proteinExistence type="inferred from homology"/>
<keyword evidence="3" id="KW-0807">Transducer</keyword>
<dbReference type="Gene3D" id="3.30.450.20">
    <property type="entry name" value="PAS domain"/>
    <property type="match status" value="2"/>
</dbReference>
<dbReference type="Pfam" id="PF00015">
    <property type="entry name" value="MCPsignal"/>
    <property type="match status" value="1"/>
</dbReference>
<dbReference type="SMART" id="SM00283">
    <property type="entry name" value="MA"/>
    <property type="match status" value="1"/>
</dbReference>
<gene>
    <name evidence="6" type="ORF">CVV64_12000</name>
</gene>
<evidence type="ECO:0000259" key="5">
    <source>
        <dbReference type="PROSITE" id="PS50111"/>
    </source>
</evidence>
<evidence type="ECO:0000256" key="3">
    <source>
        <dbReference type="PROSITE-ProRule" id="PRU00284"/>
    </source>
</evidence>
<dbReference type="Gene3D" id="1.10.287.950">
    <property type="entry name" value="Methyl-accepting chemotaxis protein"/>
    <property type="match status" value="1"/>
</dbReference>